<dbReference type="PANTHER" id="PTHR24321">
    <property type="entry name" value="DEHYDROGENASES, SHORT CHAIN"/>
    <property type="match status" value="1"/>
</dbReference>
<evidence type="ECO:0000259" key="4">
    <source>
        <dbReference type="SMART" id="SM00822"/>
    </source>
</evidence>
<dbReference type="RefSeq" id="WP_134530596.1">
    <property type="nucleotide sequence ID" value="NZ_SOHN01000018.1"/>
</dbReference>
<evidence type="ECO:0000256" key="1">
    <source>
        <dbReference type="ARBA" id="ARBA00006484"/>
    </source>
</evidence>
<dbReference type="InterPro" id="IPR020904">
    <property type="entry name" value="Sc_DH/Rdtase_CS"/>
</dbReference>
<dbReference type="FunFam" id="3.40.50.720:FF:000084">
    <property type="entry name" value="Short-chain dehydrogenase reductase"/>
    <property type="match status" value="1"/>
</dbReference>
<dbReference type="SUPFAM" id="SSF51735">
    <property type="entry name" value="NAD(P)-binding Rossmann-fold domains"/>
    <property type="match status" value="1"/>
</dbReference>
<dbReference type="PANTHER" id="PTHR24321:SF8">
    <property type="entry name" value="ESTRADIOL 17-BETA-DEHYDROGENASE 8-RELATED"/>
    <property type="match status" value="1"/>
</dbReference>
<dbReference type="EMBL" id="SOHN01000018">
    <property type="protein sequence ID" value="TFD85209.1"/>
    <property type="molecule type" value="Genomic_DNA"/>
</dbReference>
<sequence>MTAGRRTLEDRVVVVTGGGQGIGRAYAQAIANAGGIVIVADLNDETGAAVVAEIEQEGGRASFVHLDVSDQVSCEALAVQLLAEHGRVDGLINNAAVFSTITMKPFWEIPVAEWDRLMSINLRGPWLLTVALLEALRAAPAASIVNISSDAVLLGRSGYLHYVASKGGVTAMTFALSHELGGDGIRVNNVSPGPTYTEVERATVSTQQKAAMLAGQSLHREAHPEDMVGAVLFLLSDASGFITGQTMHVNGGLLHA</sequence>
<dbReference type="InterPro" id="IPR002347">
    <property type="entry name" value="SDR_fam"/>
</dbReference>
<organism evidence="5 6">
    <name type="scientific">Cryobacterium serini</name>
    <dbReference type="NCBI Taxonomy" id="1259201"/>
    <lineage>
        <taxon>Bacteria</taxon>
        <taxon>Bacillati</taxon>
        <taxon>Actinomycetota</taxon>
        <taxon>Actinomycetes</taxon>
        <taxon>Micrococcales</taxon>
        <taxon>Microbacteriaceae</taxon>
        <taxon>Cryobacterium</taxon>
    </lineage>
</organism>
<proteinExistence type="inferred from homology"/>
<protein>
    <submittedName>
        <fullName evidence="5">SDR family oxidoreductase</fullName>
    </submittedName>
</protein>
<dbReference type="InterPro" id="IPR036291">
    <property type="entry name" value="NAD(P)-bd_dom_sf"/>
</dbReference>
<keyword evidence="2" id="KW-0560">Oxidoreductase</keyword>
<dbReference type="InterPro" id="IPR057326">
    <property type="entry name" value="KR_dom"/>
</dbReference>
<keyword evidence="6" id="KW-1185">Reference proteome</keyword>
<accession>A0A4R9BI73</accession>
<evidence type="ECO:0000256" key="3">
    <source>
        <dbReference type="ARBA" id="ARBA00023027"/>
    </source>
</evidence>
<comment type="similarity">
    <text evidence="1">Belongs to the short-chain dehydrogenases/reductases (SDR) family.</text>
</comment>
<dbReference type="Pfam" id="PF13561">
    <property type="entry name" value="adh_short_C2"/>
    <property type="match status" value="1"/>
</dbReference>
<dbReference type="Gene3D" id="3.40.50.720">
    <property type="entry name" value="NAD(P)-binding Rossmann-like Domain"/>
    <property type="match status" value="1"/>
</dbReference>
<dbReference type="Proteomes" id="UP000297626">
    <property type="component" value="Unassembled WGS sequence"/>
</dbReference>
<evidence type="ECO:0000313" key="5">
    <source>
        <dbReference type="EMBL" id="TFD85209.1"/>
    </source>
</evidence>
<feature type="domain" description="Ketoreductase" evidence="4">
    <location>
        <begin position="11"/>
        <end position="193"/>
    </location>
</feature>
<dbReference type="SMART" id="SM00822">
    <property type="entry name" value="PKS_KR"/>
    <property type="match status" value="1"/>
</dbReference>
<evidence type="ECO:0000313" key="6">
    <source>
        <dbReference type="Proteomes" id="UP000297626"/>
    </source>
</evidence>
<dbReference type="GO" id="GO:0016491">
    <property type="term" value="F:oxidoreductase activity"/>
    <property type="evidence" value="ECO:0007669"/>
    <property type="project" value="UniProtKB-KW"/>
</dbReference>
<dbReference type="PRINTS" id="PR00080">
    <property type="entry name" value="SDRFAMILY"/>
</dbReference>
<dbReference type="CDD" id="cd05233">
    <property type="entry name" value="SDR_c"/>
    <property type="match status" value="1"/>
</dbReference>
<reference evidence="5 6" key="1">
    <citation type="submission" date="2019-03" db="EMBL/GenBank/DDBJ databases">
        <title>Genomics of glacier-inhabiting Cryobacterium strains.</title>
        <authorList>
            <person name="Liu Q."/>
            <person name="Xin Y.-H."/>
        </authorList>
    </citation>
    <scope>NUCLEOTIDE SEQUENCE [LARGE SCALE GENOMIC DNA]</scope>
    <source>
        <strain evidence="5 6">Sr54</strain>
    </source>
</reference>
<evidence type="ECO:0000256" key="2">
    <source>
        <dbReference type="ARBA" id="ARBA00023002"/>
    </source>
</evidence>
<dbReference type="PROSITE" id="PS00061">
    <property type="entry name" value="ADH_SHORT"/>
    <property type="match status" value="1"/>
</dbReference>
<keyword evidence="3" id="KW-0520">NAD</keyword>
<gene>
    <name evidence="5" type="ORF">E3T51_15300</name>
</gene>
<comment type="caution">
    <text evidence="5">The sequence shown here is derived from an EMBL/GenBank/DDBJ whole genome shotgun (WGS) entry which is preliminary data.</text>
</comment>
<name>A0A4R9BI73_9MICO</name>
<dbReference type="AlphaFoldDB" id="A0A4R9BI73"/>
<dbReference type="PRINTS" id="PR00081">
    <property type="entry name" value="GDHRDH"/>
</dbReference>